<feature type="region of interest" description="Disordered" evidence="1">
    <location>
        <begin position="53"/>
        <end position="78"/>
    </location>
</feature>
<organism evidence="3 4">
    <name type="scientific">Gellertiella hungarica</name>
    <dbReference type="NCBI Taxonomy" id="1572859"/>
    <lineage>
        <taxon>Bacteria</taxon>
        <taxon>Pseudomonadati</taxon>
        <taxon>Pseudomonadota</taxon>
        <taxon>Alphaproteobacteria</taxon>
        <taxon>Hyphomicrobiales</taxon>
        <taxon>Rhizobiaceae</taxon>
        <taxon>Gellertiella</taxon>
    </lineage>
</organism>
<dbReference type="NCBIfam" id="NF038353">
    <property type="entry name" value="FxLYD_dom"/>
    <property type="match status" value="1"/>
</dbReference>
<evidence type="ECO:0000313" key="4">
    <source>
        <dbReference type="Proteomes" id="UP000528286"/>
    </source>
</evidence>
<keyword evidence="2" id="KW-1133">Transmembrane helix</keyword>
<dbReference type="AlphaFoldDB" id="A0A7W6NLA2"/>
<feature type="transmembrane region" description="Helical" evidence="2">
    <location>
        <begin position="110"/>
        <end position="134"/>
    </location>
</feature>
<accession>A0A7W6NLA2</accession>
<comment type="caution">
    <text evidence="3">The sequence shown here is derived from an EMBL/GenBank/DDBJ whole genome shotgun (WGS) entry which is preliminary data.</text>
</comment>
<dbReference type="RefSeq" id="WP_183366434.1">
    <property type="nucleotide sequence ID" value="NZ_JACIEZ010000004.1"/>
</dbReference>
<protein>
    <submittedName>
        <fullName evidence="3">Uncharacterized protein</fullName>
    </submittedName>
</protein>
<evidence type="ECO:0000256" key="1">
    <source>
        <dbReference type="SAM" id="MobiDB-lite"/>
    </source>
</evidence>
<evidence type="ECO:0000256" key="2">
    <source>
        <dbReference type="SAM" id="Phobius"/>
    </source>
</evidence>
<dbReference type="EMBL" id="JACIEZ010000004">
    <property type="protein sequence ID" value="MBB4065122.1"/>
    <property type="molecule type" value="Genomic_DNA"/>
</dbReference>
<evidence type="ECO:0000313" key="3">
    <source>
        <dbReference type="EMBL" id="MBB4065122.1"/>
    </source>
</evidence>
<proteinExistence type="predicted"/>
<gene>
    <name evidence="3" type="ORF">GGR23_002323</name>
</gene>
<keyword evidence="2" id="KW-0812">Transmembrane</keyword>
<dbReference type="Proteomes" id="UP000528286">
    <property type="component" value="Unassembled WGS sequence"/>
</dbReference>
<keyword evidence="2" id="KW-0472">Membrane</keyword>
<name>A0A7W6NLA2_9HYPH</name>
<dbReference type="InterPro" id="IPR047676">
    <property type="entry name" value="FxLYD_dom"/>
</dbReference>
<sequence length="232" mass="24510">MSSYRPRSRAAQTYDLLPPERTRPSASLNRFSHGGEIEDADFTVIAEPRTIRPRSAASHAAASPGNDNGRKTGPSIPRHAVHPFQIAEPERSFDLAAGEKWLRRLSDNMFSALVALVFLIVFALAGGVSAIAMASGSGTAPVVADVTHVTALSKTVNGLPVLVVSGVIENHGEATLNAPRLRADIYSGGQLVSSTLFRTRIGAIHQGESRGFQAKLPQAGGKAPEVKVSLAQ</sequence>
<keyword evidence="4" id="KW-1185">Reference proteome</keyword>
<feature type="region of interest" description="Disordered" evidence="1">
    <location>
        <begin position="1"/>
        <end position="32"/>
    </location>
</feature>
<reference evidence="3 4" key="1">
    <citation type="submission" date="2020-08" db="EMBL/GenBank/DDBJ databases">
        <title>Genomic Encyclopedia of Type Strains, Phase IV (KMG-IV): sequencing the most valuable type-strain genomes for metagenomic binning, comparative biology and taxonomic classification.</title>
        <authorList>
            <person name="Goeker M."/>
        </authorList>
    </citation>
    <scope>NUCLEOTIDE SEQUENCE [LARGE SCALE GENOMIC DNA]</scope>
    <source>
        <strain evidence="3 4">DSM 29853</strain>
    </source>
</reference>